<dbReference type="PROSITE" id="PS51677">
    <property type="entry name" value="NODB"/>
    <property type="match status" value="1"/>
</dbReference>
<evidence type="ECO:0000259" key="4">
    <source>
        <dbReference type="PROSITE" id="PS51677"/>
    </source>
</evidence>
<keyword evidence="1" id="KW-0479">Metal-binding</keyword>
<dbReference type="GO" id="GO:0005975">
    <property type="term" value="P:carbohydrate metabolic process"/>
    <property type="evidence" value="ECO:0007669"/>
    <property type="project" value="InterPro"/>
</dbReference>
<keyword evidence="2" id="KW-0378">Hydrolase</keyword>
<evidence type="ECO:0000256" key="3">
    <source>
        <dbReference type="SAM" id="Phobius"/>
    </source>
</evidence>
<proteinExistence type="predicted"/>
<comment type="caution">
    <text evidence="5">The sequence shown here is derived from an EMBL/GenBank/DDBJ whole genome shotgun (WGS) entry which is preliminary data.</text>
</comment>
<dbReference type="Proteomes" id="UP000231501">
    <property type="component" value="Unassembled WGS sequence"/>
</dbReference>
<dbReference type="PANTHER" id="PTHR10587:SF133">
    <property type="entry name" value="CHITIN DEACETYLASE 1-RELATED"/>
    <property type="match status" value="1"/>
</dbReference>
<feature type="transmembrane region" description="Helical" evidence="3">
    <location>
        <begin position="47"/>
        <end position="68"/>
    </location>
</feature>
<sequence length="410" mass="44025">MASSLSTIARSVTISAVRIARSCLLTSFSTVCASCTLTKRSCRMTSVSASIALILVMPITASTISSAITAAKPPVSRTPIFRFESAVTMISTSSGSFVAHRPAIGHRGLTGLWFGSTWYRWMRRIGCHTLSVSSAATMAIAGQDMKQAWDAPRDDETPVSSRPIGWPRLRTALTVLTLGQALAAAADCGDAALGTSRVLTLPREAAAYGRAQHGPLPLQPGEVVITFDDGPRPASTPLVLKALKAECVRATFFMNGEPMLADAALAREVKAQGHSIGLHGFRHPHFSLLPASEQLDDLRAVEAAYREVFGGRAAAYRFPFLEETPVLREALAASRYTLMSVDLGVEDWEPQSAQQMADKLVQRLAASGGGIVLLHDAQDRTAAALPLLLRTIKAHGYRVVHLRWDEESGH</sequence>
<keyword evidence="6" id="KW-1185">Reference proteome</keyword>
<gene>
    <name evidence="5" type="ORF">CS062_20000</name>
</gene>
<dbReference type="GO" id="GO:0046872">
    <property type="term" value="F:metal ion binding"/>
    <property type="evidence" value="ECO:0007669"/>
    <property type="project" value="UniProtKB-KW"/>
</dbReference>
<dbReference type="Gene3D" id="3.20.20.370">
    <property type="entry name" value="Glycoside hydrolase/deacetylase"/>
    <property type="match status" value="1"/>
</dbReference>
<name>A0A2G9C4N4_9BURK</name>
<dbReference type="CDD" id="cd10917">
    <property type="entry name" value="CE4_NodB_like_6s_7s"/>
    <property type="match status" value="1"/>
</dbReference>
<reference evidence="5 6" key="1">
    <citation type="submission" date="2017-11" db="EMBL/GenBank/DDBJ databases">
        <title>Draft genome sequence of Mitsuaria sp. HWN-4.</title>
        <authorList>
            <person name="Gundlapally S.R."/>
        </authorList>
    </citation>
    <scope>NUCLEOTIDE SEQUENCE [LARGE SCALE GENOMIC DNA]</scope>
    <source>
        <strain evidence="5 6">HWN-4</strain>
    </source>
</reference>
<dbReference type="GO" id="GO:0016810">
    <property type="term" value="F:hydrolase activity, acting on carbon-nitrogen (but not peptide) bonds"/>
    <property type="evidence" value="ECO:0007669"/>
    <property type="project" value="InterPro"/>
</dbReference>
<accession>A0A2G9C4N4</accession>
<feature type="domain" description="NodB homology" evidence="4">
    <location>
        <begin position="221"/>
        <end position="400"/>
    </location>
</feature>
<evidence type="ECO:0000313" key="5">
    <source>
        <dbReference type="EMBL" id="PIM51401.1"/>
    </source>
</evidence>
<dbReference type="InterPro" id="IPR011330">
    <property type="entry name" value="Glyco_hydro/deAcase_b/a-brl"/>
</dbReference>
<keyword evidence="3" id="KW-0812">Transmembrane</keyword>
<evidence type="ECO:0000256" key="2">
    <source>
        <dbReference type="ARBA" id="ARBA00022801"/>
    </source>
</evidence>
<dbReference type="SUPFAM" id="SSF88713">
    <property type="entry name" value="Glycoside hydrolase/deacetylase"/>
    <property type="match status" value="1"/>
</dbReference>
<protein>
    <recommendedName>
        <fullName evidence="4">NodB homology domain-containing protein</fullName>
    </recommendedName>
</protein>
<evidence type="ECO:0000313" key="6">
    <source>
        <dbReference type="Proteomes" id="UP000231501"/>
    </source>
</evidence>
<dbReference type="InterPro" id="IPR002509">
    <property type="entry name" value="NODB_dom"/>
</dbReference>
<keyword evidence="3" id="KW-1133">Transmembrane helix</keyword>
<dbReference type="InterPro" id="IPR050248">
    <property type="entry name" value="Polysacc_deacetylase_ArnD"/>
</dbReference>
<dbReference type="PANTHER" id="PTHR10587">
    <property type="entry name" value="GLYCOSYL TRANSFERASE-RELATED"/>
    <property type="match status" value="1"/>
</dbReference>
<dbReference type="GO" id="GO:0016020">
    <property type="term" value="C:membrane"/>
    <property type="evidence" value="ECO:0007669"/>
    <property type="project" value="TreeGrafter"/>
</dbReference>
<organism evidence="5 6">
    <name type="scientific">Roseateles chitinivorans</name>
    <dbReference type="NCBI Taxonomy" id="2917965"/>
    <lineage>
        <taxon>Bacteria</taxon>
        <taxon>Pseudomonadati</taxon>
        <taxon>Pseudomonadota</taxon>
        <taxon>Betaproteobacteria</taxon>
        <taxon>Burkholderiales</taxon>
        <taxon>Sphaerotilaceae</taxon>
        <taxon>Roseateles</taxon>
    </lineage>
</organism>
<evidence type="ECO:0000256" key="1">
    <source>
        <dbReference type="ARBA" id="ARBA00022723"/>
    </source>
</evidence>
<dbReference type="AlphaFoldDB" id="A0A2G9C4N4"/>
<dbReference type="Pfam" id="PF01522">
    <property type="entry name" value="Polysacc_deac_1"/>
    <property type="match status" value="1"/>
</dbReference>
<keyword evidence="3" id="KW-0472">Membrane</keyword>
<dbReference type="EMBL" id="PEOG01000066">
    <property type="protein sequence ID" value="PIM51401.1"/>
    <property type="molecule type" value="Genomic_DNA"/>
</dbReference>